<reference evidence="2 3" key="1">
    <citation type="submission" date="2014-04" db="EMBL/GenBank/DDBJ databases">
        <title>Evolutionary Origins and Diversification of the Mycorrhizal Mutualists.</title>
        <authorList>
            <consortium name="DOE Joint Genome Institute"/>
            <consortium name="Mycorrhizal Genomics Consortium"/>
            <person name="Kohler A."/>
            <person name="Kuo A."/>
            <person name="Nagy L.G."/>
            <person name="Floudas D."/>
            <person name="Copeland A."/>
            <person name="Barry K.W."/>
            <person name="Cichocki N."/>
            <person name="Veneault-Fourrey C."/>
            <person name="LaButti K."/>
            <person name="Lindquist E.A."/>
            <person name="Lipzen A."/>
            <person name="Lundell T."/>
            <person name="Morin E."/>
            <person name="Murat C."/>
            <person name="Riley R."/>
            <person name="Ohm R."/>
            <person name="Sun H."/>
            <person name="Tunlid A."/>
            <person name="Henrissat B."/>
            <person name="Grigoriev I.V."/>
            <person name="Hibbett D.S."/>
            <person name="Martin F."/>
        </authorList>
    </citation>
    <scope>NUCLEOTIDE SEQUENCE [LARGE SCALE GENOMIC DNA]</scope>
    <source>
        <strain evidence="2 3">Koide BX008</strain>
    </source>
</reference>
<organism evidence="2 3">
    <name type="scientific">Amanita muscaria (strain Koide BX008)</name>
    <dbReference type="NCBI Taxonomy" id="946122"/>
    <lineage>
        <taxon>Eukaryota</taxon>
        <taxon>Fungi</taxon>
        <taxon>Dikarya</taxon>
        <taxon>Basidiomycota</taxon>
        <taxon>Agaricomycotina</taxon>
        <taxon>Agaricomycetes</taxon>
        <taxon>Agaricomycetidae</taxon>
        <taxon>Agaricales</taxon>
        <taxon>Pluteineae</taxon>
        <taxon>Amanitaceae</taxon>
        <taxon>Amanita</taxon>
    </lineage>
</organism>
<dbReference type="PANTHER" id="PTHR33050">
    <property type="entry name" value="REVERSE TRANSCRIPTASE DOMAIN-CONTAINING PROTEIN"/>
    <property type="match status" value="1"/>
</dbReference>
<evidence type="ECO:0000313" key="3">
    <source>
        <dbReference type="Proteomes" id="UP000054549"/>
    </source>
</evidence>
<evidence type="ECO:0008006" key="4">
    <source>
        <dbReference type="Google" id="ProtNLM"/>
    </source>
</evidence>
<keyword evidence="3" id="KW-1185">Reference proteome</keyword>
<dbReference type="STRING" id="946122.A0A0C2WHC1"/>
<accession>A0A0C2WHC1</accession>
<feature type="compositionally biased region" description="Pro residues" evidence="1">
    <location>
        <begin position="19"/>
        <end position="31"/>
    </location>
</feature>
<feature type="compositionally biased region" description="Low complexity" evidence="1">
    <location>
        <begin position="92"/>
        <end position="105"/>
    </location>
</feature>
<dbReference type="PANTHER" id="PTHR33050:SF7">
    <property type="entry name" value="RIBONUCLEASE H"/>
    <property type="match status" value="1"/>
</dbReference>
<dbReference type="InterPro" id="IPR052055">
    <property type="entry name" value="Hepadnavirus_pol/RT"/>
</dbReference>
<sequence length="823" mass="90570">MPPRRKGTTAGTHRATAQSPPPGPPGAPPSSPGDESNSPNDMAALALQLELGEMQTAASSSSQPMGPVGLNKGKQRATSVSTREDSAPPADPASAPEAEGGPSAAQRDHNSARPITPTPHDSQVLSREASVASSPASHAPNYPPQQQVYQVHPPRVERVPITLGKRPLEGTDPETEKITLTPGELEDIIARAVASAADNGRSIAPALAAGGVVYPGGVPIGGRPWKRSKHFPAQSDRQYDPIDPNAIIVPMRVVHALEQGMLQYIPLHILTAKACREAARSSKVDKQVKHSLQLEEGSITVKPAMFDNTGESKLTALEWLDAAGCYVTLLRQHLWAGGDDAPGGLNAGQIANQWDVHFSRIRAQSRFADRFTVYLEYDIRVRQQWILNPNTLRPDVWHAALFQSIMEDEFFATSTSPALSAGTDHSFWKSQATTFSSSSRRGDTERRQPLRCMFCGSRDHSYCQCTGGGKKHDSFIHAKYDEEQALGRISPGYSPDTLRRMIGHFRTAPLNVVQHTPGGKMRVTVDHSFPRVVSPLMLVSSDHSPMVCEEDYLPFDPTVQSVNAVIDSKKFQCTWGTFSQCFLLVADAPAGTEAAVFDVDAAFRNVPMHPSVRPFLAVLVGDHIHLDHCLNFGASPCPGIWGRIADAMVDIFLAKGVDAVIKWVDDFVFLRYPLTSSPGDSPAFRYDESKLWGIAEQLGWPWAPAKCSPFHSSFTYIGFLWDLVGKTVCLPEKKKLKYLAKLEPWSETFKPTCAEVESLIGTLNHVILVVPIGRVRLLHLYRLRASFNQSRHRWIRHSLNRAVLDDIKWWRTKFQEPFVGMNQ</sequence>
<dbReference type="Proteomes" id="UP000054549">
    <property type="component" value="Unassembled WGS sequence"/>
</dbReference>
<name>A0A0C2WHC1_AMAMK</name>
<feature type="compositionally biased region" description="Low complexity" evidence="1">
    <location>
        <begin position="129"/>
        <end position="153"/>
    </location>
</feature>
<dbReference type="AlphaFoldDB" id="A0A0C2WHC1"/>
<dbReference type="OrthoDB" id="3255824at2759"/>
<proteinExistence type="predicted"/>
<evidence type="ECO:0000313" key="2">
    <source>
        <dbReference type="EMBL" id="KIL56021.1"/>
    </source>
</evidence>
<feature type="compositionally biased region" description="Polar residues" evidence="1">
    <location>
        <begin position="9"/>
        <end position="18"/>
    </location>
</feature>
<dbReference type="InterPro" id="IPR043502">
    <property type="entry name" value="DNA/RNA_pol_sf"/>
</dbReference>
<dbReference type="EMBL" id="KN818454">
    <property type="protein sequence ID" value="KIL56021.1"/>
    <property type="molecule type" value="Genomic_DNA"/>
</dbReference>
<protein>
    <recommendedName>
        <fullName evidence="4">Reverse transcriptase domain-containing protein</fullName>
    </recommendedName>
</protein>
<gene>
    <name evidence="2" type="ORF">M378DRAFT_201056</name>
</gene>
<evidence type="ECO:0000256" key="1">
    <source>
        <dbReference type="SAM" id="MobiDB-lite"/>
    </source>
</evidence>
<dbReference type="InParanoid" id="A0A0C2WHC1"/>
<feature type="region of interest" description="Disordered" evidence="1">
    <location>
        <begin position="1"/>
        <end position="154"/>
    </location>
</feature>
<dbReference type="HOGENOM" id="CLU_343867_0_0_1"/>
<dbReference type="SUPFAM" id="SSF56672">
    <property type="entry name" value="DNA/RNA polymerases"/>
    <property type="match status" value="1"/>
</dbReference>